<sequence length="68" mass="8142">MKKSISLDLFFYVIFTYVIPKYADCRIFELFGISDKNSFQILQLMYPQETKNYQIPVFFSDNSAMKTY</sequence>
<dbReference type="AlphaFoldDB" id="A0A3M7SNM9"/>
<reference evidence="1 2" key="1">
    <citation type="journal article" date="2018" name="Sci. Rep.">
        <title>Genomic signatures of local adaptation to the degree of environmental predictability in rotifers.</title>
        <authorList>
            <person name="Franch-Gras L."/>
            <person name="Hahn C."/>
            <person name="Garcia-Roger E.M."/>
            <person name="Carmona M.J."/>
            <person name="Serra M."/>
            <person name="Gomez A."/>
        </authorList>
    </citation>
    <scope>NUCLEOTIDE SEQUENCE [LARGE SCALE GENOMIC DNA]</scope>
    <source>
        <strain evidence="1">HYR1</strain>
    </source>
</reference>
<accession>A0A3M7SNM9</accession>
<gene>
    <name evidence="1" type="ORF">BpHYR1_001677</name>
</gene>
<name>A0A3M7SNM9_BRAPC</name>
<organism evidence="1 2">
    <name type="scientific">Brachionus plicatilis</name>
    <name type="common">Marine rotifer</name>
    <name type="synonym">Brachionus muelleri</name>
    <dbReference type="NCBI Taxonomy" id="10195"/>
    <lineage>
        <taxon>Eukaryota</taxon>
        <taxon>Metazoa</taxon>
        <taxon>Spiralia</taxon>
        <taxon>Gnathifera</taxon>
        <taxon>Rotifera</taxon>
        <taxon>Eurotatoria</taxon>
        <taxon>Monogononta</taxon>
        <taxon>Pseudotrocha</taxon>
        <taxon>Ploima</taxon>
        <taxon>Brachionidae</taxon>
        <taxon>Brachionus</taxon>
    </lineage>
</organism>
<protein>
    <submittedName>
        <fullName evidence="1">Uncharacterized protein</fullName>
    </submittedName>
</protein>
<comment type="caution">
    <text evidence="1">The sequence shown here is derived from an EMBL/GenBank/DDBJ whole genome shotgun (WGS) entry which is preliminary data.</text>
</comment>
<keyword evidence="2" id="KW-1185">Reference proteome</keyword>
<proteinExistence type="predicted"/>
<evidence type="ECO:0000313" key="1">
    <source>
        <dbReference type="EMBL" id="RNA37444.1"/>
    </source>
</evidence>
<dbReference type="Proteomes" id="UP000276133">
    <property type="component" value="Unassembled WGS sequence"/>
</dbReference>
<evidence type="ECO:0000313" key="2">
    <source>
        <dbReference type="Proteomes" id="UP000276133"/>
    </source>
</evidence>
<dbReference type="EMBL" id="REGN01001042">
    <property type="protein sequence ID" value="RNA37444.1"/>
    <property type="molecule type" value="Genomic_DNA"/>
</dbReference>